<evidence type="ECO:0000259" key="15">
    <source>
        <dbReference type="PROSITE" id="PS51103"/>
    </source>
</evidence>
<dbReference type="SUPFAM" id="SSF55604">
    <property type="entry name" value="Glucose permease domain IIB"/>
    <property type="match status" value="1"/>
</dbReference>
<comment type="caution">
    <text evidence="16">The sequence shown here is derived from an EMBL/GenBank/DDBJ whole genome shotgun (WGS) entry which is preliminary data.</text>
</comment>
<evidence type="ECO:0000256" key="9">
    <source>
        <dbReference type="ARBA" id="ARBA00022989"/>
    </source>
</evidence>
<feature type="transmembrane region" description="Helical" evidence="12">
    <location>
        <begin position="353"/>
        <end position="373"/>
    </location>
</feature>
<keyword evidence="4" id="KW-0762">Sugar transport</keyword>
<feature type="transmembrane region" description="Helical" evidence="12">
    <location>
        <begin position="317"/>
        <end position="341"/>
    </location>
</feature>
<feature type="domain" description="PTS EIIC type-1" evidence="15">
    <location>
        <begin position="275"/>
        <end position="635"/>
    </location>
</feature>
<dbReference type="InterPro" id="IPR011055">
    <property type="entry name" value="Dup_hybrid_motif"/>
</dbReference>
<feature type="transmembrane region" description="Helical" evidence="12">
    <location>
        <begin position="395"/>
        <end position="416"/>
    </location>
</feature>
<dbReference type="InterPro" id="IPR003352">
    <property type="entry name" value="PTS_EIIC"/>
</dbReference>
<feature type="transmembrane region" description="Helical" evidence="12">
    <location>
        <begin position="474"/>
        <end position="496"/>
    </location>
</feature>
<dbReference type="Gene3D" id="3.30.1360.60">
    <property type="entry name" value="Glucose permease domain IIB"/>
    <property type="match status" value="1"/>
</dbReference>
<protein>
    <submittedName>
        <fullName evidence="16">PTS system trehalose-specific IIB component, Glc family /PTS system trehalose-specific IIC component, Glc family</fullName>
    </submittedName>
</protein>
<dbReference type="PROSITE" id="PS51103">
    <property type="entry name" value="PTS_EIIC_TYPE_1"/>
    <property type="match status" value="1"/>
</dbReference>
<dbReference type="SUPFAM" id="SSF51261">
    <property type="entry name" value="Duplicated hybrid motif"/>
    <property type="match status" value="1"/>
</dbReference>
<keyword evidence="8" id="KW-0418">Kinase</keyword>
<evidence type="ECO:0000256" key="7">
    <source>
        <dbReference type="ARBA" id="ARBA00022692"/>
    </source>
</evidence>
<keyword evidence="17" id="KW-1185">Reference proteome</keyword>
<feature type="domain" description="PTS EIIA type-1" evidence="13">
    <location>
        <begin position="24"/>
        <end position="128"/>
    </location>
</feature>
<evidence type="ECO:0000259" key="14">
    <source>
        <dbReference type="PROSITE" id="PS51098"/>
    </source>
</evidence>
<keyword evidence="10 12" id="KW-0472">Membrane</keyword>
<reference evidence="16 17" key="1">
    <citation type="submission" date="2016-10" db="EMBL/GenBank/DDBJ databases">
        <authorList>
            <person name="Varghese N."/>
            <person name="Submissions S."/>
        </authorList>
    </citation>
    <scope>NUCLEOTIDE SEQUENCE [LARGE SCALE GENOMIC DNA]</scope>
    <source>
        <strain evidence="16 17">CGMCC 1.7734</strain>
    </source>
</reference>
<accession>A0A1H9IQ22</accession>
<organism evidence="16 17">
    <name type="scientific">Virgibacillus subterraneus</name>
    <dbReference type="NCBI Taxonomy" id="621109"/>
    <lineage>
        <taxon>Bacteria</taxon>
        <taxon>Bacillati</taxon>
        <taxon>Bacillota</taxon>
        <taxon>Bacilli</taxon>
        <taxon>Bacillales</taxon>
        <taxon>Bacillaceae</taxon>
        <taxon>Virgibacillus</taxon>
    </lineage>
</organism>
<dbReference type="InterPro" id="IPR013013">
    <property type="entry name" value="PTS_EIIC_1"/>
</dbReference>
<evidence type="ECO:0000256" key="10">
    <source>
        <dbReference type="ARBA" id="ARBA00023136"/>
    </source>
</evidence>
<evidence type="ECO:0000256" key="12">
    <source>
        <dbReference type="SAM" id="Phobius"/>
    </source>
</evidence>
<dbReference type="Pfam" id="PF02378">
    <property type="entry name" value="PTS_EIIC"/>
    <property type="match status" value="1"/>
</dbReference>
<feature type="transmembrane region" description="Helical" evidence="12">
    <location>
        <begin position="428"/>
        <end position="454"/>
    </location>
</feature>
<evidence type="ECO:0000256" key="5">
    <source>
        <dbReference type="ARBA" id="ARBA00022679"/>
    </source>
</evidence>
<feature type="active site" description="Phosphocysteine intermediate; for EIIB activity" evidence="11">
    <location>
        <position position="194"/>
    </location>
</feature>
<evidence type="ECO:0000256" key="11">
    <source>
        <dbReference type="PROSITE-ProRule" id="PRU00421"/>
    </source>
</evidence>
<evidence type="ECO:0000256" key="6">
    <source>
        <dbReference type="ARBA" id="ARBA00022683"/>
    </source>
</evidence>
<keyword evidence="2" id="KW-0813">Transport</keyword>
<feature type="domain" description="PTS EIIB type-1" evidence="14">
    <location>
        <begin position="172"/>
        <end position="255"/>
    </location>
</feature>
<proteinExistence type="predicted"/>
<dbReference type="CDD" id="cd00212">
    <property type="entry name" value="PTS_IIB_glc"/>
    <property type="match status" value="1"/>
</dbReference>
<dbReference type="InterPro" id="IPR018113">
    <property type="entry name" value="PTrfase_EIIB_Cys"/>
</dbReference>
<dbReference type="Pfam" id="PF00367">
    <property type="entry name" value="PTS_EIIB"/>
    <property type="match status" value="1"/>
</dbReference>
<dbReference type="PROSITE" id="PS51093">
    <property type="entry name" value="PTS_EIIA_TYPE_1"/>
    <property type="match status" value="1"/>
</dbReference>
<dbReference type="Pfam" id="PF00358">
    <property type="entry name" value="PTS_EIIA_1"/>
    <property type="match status" value="1"/>
</dbReference>
<dbReference type="InterPro" id="IPR001996">
    <property type="entry name" value="PTS_IIB_1"/>
</dbReference>
<dbReference type="EMBL" id="FOEH01000005">
    <property type="protein sequence ID" value="SEQ76495.1"/>
    <property type="molecule type" value="Genomic_DNA"/>
</dbReference>
<dbReference type="PROSITE" id="PS00371">
    <property type="entry name" value="PTS_EIIA_TYPE_1_HIS"/>
    <property type="match status" value="1"/>
</dbReference>
<keyword evidence="9 12" id="KW-1133">Transmembrane helix</keyword>
<dbReference type="Proteomes" id="UP000198733">
    <property type="component" value="Unassembled WGS sequence"/>
</dbReference>
<dbReference type="CDD" id="cd00210">
    <property type="entry name" value="PTS_IIA_glc"/>
    <property type="match status" value="1"/>
</dbReference>
<gene>
    <name evidence="16" type="ORF">SAMN05216232_3294</name>
</gene>
<feature type="transmembrane region" description="Helical" evidence="12">
    <location>
        <begin position="606"/>
        <end position="628"/>
    </location>
</feature>
<dbReference type="InterPro" id="IPR001127">
    <property type="entry name" value="PTS_EIIA_1_perm"/>
</dbReference>
<keyword evidence="5" id="KW-0808">Transferase</keyword>
<keyword evidence="3" id="KW-1003">Cell membrane</keyword>
<feature type="transmembrane region" description="Helical" evidence="12">
    <location>
        <begin position="276"/>
        <end position="297"/>
    </location>
</feature>
<evidence type="ECO:0000256" key="2">
    <source>
        <dbReference type="ARBA" id="ARBA00022448"/>
    </source>
</evidence>
<evidence type="ECO:0000256" key="1">
    <source>
        <dbReference type="ARBA" id="ARBA00004651"/>
    </source>
</evidence>
<dbReference type="InterPro" id="IPR011296">
    <property type="entry name" value="PTS_IIBC_treh"/>
</dbReference>
<dbReference type="PROSITE" id="PS51098">
    <property type="entry name" value="PTS_EIIB_TYPE_1"/>
    <property type="match status" value="1"/>
</dbReference>
<dbReference type="RefSeq" id="WP_245736120.1">
    <property type="nucleotide sequence ID" value="NZ_FOEH01000005.1"/>
</dbReference>
<dbReference type="PROSITE" id="PS01035">
    <property type="entry name" value="PTS_EIIB_TYPE_1_CYS"/>
    <property type="match status" value="1"/>
</dbReference>
<comment type="subcellular location">
    <subcellularLocation>
        <location evidence="1">Cell membrane</location>
        <topology evidence="1">Multi-pass membrane protein</topology>
    </subcellularLocation>
</comment>
<dbReference type="NCBIfam" id="TIGR00830">
    <property type="entry name" value="PTBA"/>
    <property type="match status" value="1"/>
</dbReference>
<dbReference type="InterPro" id="IPR036878">
    <property type="entry name" value="Glu_permease_IIB"/>
</dbReference>
<dbReference type="InterPro" id="IPR050558">
    <property type="entry name" value="PTS_Sugar-Specific_Components"/>
</dbReference>
<sequence length="635" mass="67998">MVNNKEVIYAPISGQIKKLEDVPDPTFSEKMMGDGLAIDPSDGKVVAPLDGEVVQIFPTKHAVGIRGNSGVEVLIHIGLDTVSLDGKGFEAHVKQGDQVKIGDPLITFDVDFIREKATDVITPVIITNGSELEFFEKINDSTVVGGQSRLFNVQTKNATEEKVPATGTDQYSQEASEIVEALGGEGNINVATHCVTRLRFALSDEDQVNKDTLENMDIVKGSFSANGQFQVVIGQGTVDKVYAAMVNQTNIGEASKEDVKAATAQKQNLLQRAIKVLADVFIPILPAIVTAGLLMGINNILVNPVFADQPIVEMYPQWAGLADMINIIANTAFTFLPALIGWSAVKRFGGNELLGVVLGLIMVHPALLNAWSYGDALEAGEIPKWNLFGFEVDKIGYQGQVLPVLFASWVLAKIEIFMKKRVIDSLQLLVVAPVALLVTGFLTFIIIGPITFAIGNGITDGLVALFDQFALIGGLVYGAIYAPMVITGMHHTFLAIDLQLIGSTGSTFLWPILALSNISQGAAAFAMMLVAREEKLKGLAGTSGLSAWLGITEPAMFGVNLRFKYPFIAAVFGSSIAGAFITMQHVTAESIGIGGVPGFLSIANGMLSFFIGMAIVIVVPFIITYLIAKRKLNTH</sequence>
<evidence type="ECO:0000259" key="13">
    <source>
        <dbReference type="PROSITE" id="PS51093"/>
    </source>
</evidence>
<feature type="transmembrane region" description="Helical" evidence="12">
    <location>
        <begin position="508"/>
        <end position="530"/>
    </location>
</feature>
<dbReference type="NCBIfam" id="NF008236">
    <property type="entry name" value="PRK11007.1"/>
    <property type="match status" value="1"/>
</dbReference>
<evidence type="ECO:0000256" key="4">
    <source>
        <dbReference type="ARBA" id="ARBA00022597"/>
    </source>
</evidence>
<feature type="transmembrane region" description="Helical" evidence="12">
    <location>
        <begin position="567"/>
        <end position="586"/>
    </location>
</feature>
<dbReference type="PANTHER" id="PTHR30175">
    <property type="entry name" value="PHOSPHOTRANSFERASE SYSTEM TRANSPORT PROTEIN"/>
    <property type="match status" value="1"/>
</dbReference>
<evidence type="ECO:0000313" key="16">
    <source>
        <dbReference type="EMBL" id="SEQ76495.1"/>
    </source>
</evidence>
<dbReference type="Gene3D" id="2.70.70.10">
    <property type="entry name" value="Glucose Permease (Domain IIA)"/>
    <property type="match status" value="1"/>
</dbReference>
<name>A0A1H9IQ22_9BACI</name>
<dbReference type="PANTHER" id="PTHR30175:SF4">
    <property type="entry name" value="PTS SYSTEM TREHALOSE-SPECIFIC EIIBC COMPONENT"/>
    <property type="match status" value="1"/>
</dbReference>
<feature type="transmembrane region" description="Helical" evidence="12">
    <location>
        <begin position="536"/>
        <end position="555"/>
    </location>
</feature>
<evidence type="ECO:0000256" key="8">
    <source>
        <dbReference type="ARBA" id="ARBA00022777"/>
    </source>
</evidence>
<dbReference type="NCBIfam" id="TIGR00826">
    <property type="entry name" value="EIIB_glc"/>
    <property type="match status" value="1"/>
</dbReference>
<keyword evidence="7 12" id="KW-0812">Transmembrane</keyword>
<evidence type="ECO:0000256" key="3">
    <source>
        <dbReference type="ARBA" id="ARBA00022475"/>
    </source>
</evidence>
<evidence type="ECO:0000313" key="17">
    <source>
        <dbReference type="Proteomes" id="UP000198733"/>
    </source>
</evidence>
<keyword evidence="6" id="KW-0598">Phosphotransferase system</keyword>
<dbReference type="NCBIfam" id="TIGR01992">
    <property type="entry name" value="PTS-IIBC-Tre"/>
    <property type="match status" value="1"/>
</dbReference>